<organism evidence="3 4">
    <name type="scientific">Oesophagostomum dentatum</name>
    <name type="common">Nodular worm</name>
    <dbReference type="NCBI Taxonomy" id="61180"/>
    <lineage>
        <taxon>Eukaryota</taxon>
        <taxon>Metazoa</taxon>
        <taxon>Ecdysozoa</taxon>
        <taxon>Nematoda</taxon>
        <taxon>Chromadorea</taxon>
        <taxon>Rhabditida</taxon>
        <taxon>Rhabditina</taxon>
        <taxon>Rhabditomorpha</taxon>
        <taxon>Strongyloidea</taxon>
        <taxon>Strongylidae</taxon>
        <taxon>Oesophagostomum</taxon>
    </lineage>
</organism>
<dbReference type="GO" id="GO:0045087">
    <property type="term" value="P:innate immune response"/>
    <property type="evidence" value="ECO:0007669"/>
    <property type="project" value="TreeGrafter"/>
</dbReference>
<evidence type="ECO:0000256" key="2">
    <source>
        <dbReference type="ARBA" id="ARBA00022729"/>
    </source>
</evidence>
<dbReference type="InterPro" id="IPR051595">
    <property type="entry name" value="GH25_Enzymes"/>
</dbReference>
<dbReference type="GO" id="GO:0009253">
    <property type="term" value="P:peptidoglycan catabolic process"/>
    <property type="evidence" value="ECO:0007669"/>
    <property type="project" value="InterPro"/>
</dbReference>
<dbReference type="PANTHER" id="PTHR23208">
    <property type="entry name" value="LYSOZYME PROTEIN"/>
    <property type="match status" value="1"/>
</dbReference>
<protein>
    <recommendedName>
        <fullName evidence="5">Glycosyl hydrolase family 25</fullName>
    </recommendedName>
</protein>
<dbReference type="GO" id="GO:0016998">
    <property type="term" value="P:cell wall macromolecule catabolic process"/>
    <property type="evidence" value="ECO:0007669"/>
    <property type="project" value="InterPro"/>
</dbReference>
<dbReference type="InterPro" id="IPR002053">
    <property type="entry name" value="Glyco_hydro_25"/>
</dbReference>
<dbReference type="InterPro" id="IPR017853">
    <property type="entry name" value="GH"/>
</dbReference>
<evidence type="ECO:0000256" key="1">
    <source>
        <dbReference type="ARBA" id="ARBA00010646"/>
    </source>
</evidence>
<name>A0A0B1THI4_OESDE</name>
<dbReference type="Proteomes" id="UP000053660">
    <property type="component" value="Unassembled WGS sequence"/>
</dbReference>
<sequence>MNTQFFQAISTTEFTCMKNNGHSFFIGRVFRSNGAVDTQGIQNIKNAKSAGISHVDGYIFPCTTSSCAAPATQISEASKALKNAGATVGMLWLDIETYNWPSDHTKNREFIEAMGKELTVSYSLKK</sequence>
<keyword evidence="2" id="KW-0732">Signal</keyword>
<dbReference type="PROSITE" id="PS51904">
    <property type="entry name" value="GLYCOSYL_HYDROL_F25_2"/>
    <property type="match status" value="1"/>
</dbReference>
<dbReference type="OrthoDB" id="2251794at2759"/>
<dbReference type="GO" id="GO:0007165">
    <property type="term" value="P:signal transduction"/>
    <property type="evidence" value="ECO:0007669"/>
    <property type="project" value="TreeGrafter"/>
</dbReference>
<dbReference type="GO" id="GO:0003796">
    <property type="term" value="F:lysozyme activity"/>
    <property type="evidence" value="ECO:0007669"/>
    <property type="project" value="InterPro"/>
</dbReference>
<dbReference type="AlphaFoldDB" id="A0A0B1THI4"/>
<keyword evidence="4" id="KW-1185">Reference proteome</keyword>
<dbReference type="PANTHER" id="PTHR23208:SF36">
    <property type="entry name" value="LYSOZYME-RELATED"/>
    <property type="match status" value="1"/>
</dbReference>
<evidence type="ECO:0000313" key="3">
    <source>
        <dbReference type="EMBL" id="KHJ96689.1"/>
    </source>
</evidence>
<reference evidence="3 4" key="1">
    <citation type="submission" date="2014-03" db="EMBL/GenBank/DDBJ databases">
        <title>Draft genome of the hookworm Oesophagostomum dentatum.</title>
        <authorList>
            <person name="Mitreva M."/>
        </authorList>
    </citation>
    <scope>NUCLEOTIDE SEQUENCE [LARGE SCALE GENOMIC DNA]</scope>
    <source>
        <strain evidence="3 4">OD-Hann</strain>
    </source>
</reference>
<dbReference type="Gene3D" id="3.20.20.80">
    <property type="entry name" value="Glycosidases"/>
    <property type="match status" value="1"/>
</dbReference>
<comment type="similarity">
    <text evidence="1">Belongs to the glycosyl hydrolase 25 family.</text>
</comment>
<evidence type="ECO:0008006" key="5">
    <source>
        <dbReference type="Google" id="ProtNLM"/>
    </source>
</evidence>
<gene>
    <name evidence="3" type="ORF">OESDEN_03342</name>
</gene>
<evidence type="ECO:0000313" key="4">
    <source>
        <dbReference type="Proteomes" id="UP000053660"/>
    </source>
</evidence>
<dbReference type="SUPFAM" id="SSF51445">
    <property type="entry name" value="(Trans)glycosidases"/>
    <property type="match status" value="1"/>
</dbReference>
<dbReference type="EMBL" id="KN549607">
    <property type="protein sequence ID" value="KHJ96689.1"/>
    <property type="molecule type" value="Genomic_DNA"/>
</dbReference>
<accession>A0A0B1THI4</accession>
<proteinExistence type="inferred from homology"/>